<protein>
    <submittedName>
        <fullName evidence="2">Uncharacterized protein</fullName>
    </submittedName>
</protein>
<gene>
    <name evidence="2" type="ORF">HGM15179_018129</name>
</gene>
<dbReference type="OrthoDB" id="10497870at2759"/>
<dbReference type="AlphaFoldDB" id="A0A8K1FZP1"/>
<comment type="caution">
    <text evidence="2">The sequence shown here is derived from an EMBL/GenBank/DDBJ whole genome shotgun (WGS) entry which is preliminary data.</text>
</comment>
<dbReference type="EMBL" id="SWJQ01001187">
    <property type="protein sequence ID" value="TRZ08979.1"/>
    <property type="molecule type" value="Genomic_DNA"/>
</dbReference>
<name>A0A8K1FZP1_9PASS</name>
<feature type="region of interest" description="Disordered" evidence="1">
    <location>
        <begin position="47"/>
        <end position="68"/>
    </location>
</feature>
<evidence type="ECO:0000313" key="3">
    <source>
        <dbReference type="Proteomes" id="UP000796761"/>
    </source>
</evidence>
<dbReference type="Proteomes" id="UP000796761">
    <property type="component" value="Unassembled WGS sequence"/>
</dbReference>
<proteinExistence type="predicted"/>
<keyword evidence="3" id="KW-1185">Reference proteome</keyword>
<evidence type="ECO:0000256" key="1">
    <source>
        <dbReference type="SAM" id="MobiDB-lite"/>
    </source>
</evidence>
<evidence type="ECO:0000313" key="2">
    <source>
        <dbReference type="EMBL" id="TRZ08979.1"/>
    </source>
</evidence>
<sequence length="135" mass="14647">MTPSSVVQVKHQKDGAIQRDLDKLEKLTHGNLMRLSKTKCKVLHLGWGNTQGGKPPETSTVSDSSEDGHAAIREPCGYNGHMAATILAWSTVNFACLAAPSQLHHKQKGNSSGSGFSFLVASMKRSVEWHQHRGS</sequence>
<accession>A0A8K1FZP1</accession>
<organism evidence="2 3">
    <name type="scientific">Zosterops borbonicus</name>
    <dbReference type="NCBI Taxonomy" id="364589"/>
    <lineage>
        <taxon>Eukaryota</taxon>
        <taxon>Metazoa</taxon>
        <taxon>Chordata</taxon>
        <taxon>Craniata</taxon>
        <taxon>Vertebrata</taxon>
        <taxon>Euteleostomi</taxon>
        <taxon>Archelosauria</taxon>
        <taxon>Archosauria</taxon>
        <taxon>Dinosauria</taxon>
        <taxon>Saurischia</taxon>
        <taxon>Theropoda</taxon>
        <taxon>Coelurosauria</taxon>
        <taxon>Aves</taxon>
        <taxon>Neognathae</taxon>
        <taxon>Neoaves</taxon>
        <taxon>Telluraves</taxon>
        <taxon>Australaves</taxon>
        <taxon>Passeriformes</taxon>
        <taxon>Sylvioidea</taxon>
        <taxon>Zosteropidae</taxon>
        <taxon>Zosterops</taxon>
    </lineage>
</organism>
<reference evidence="2" key="1">
    <citation type="submission" date="2019-04" db="EMBL/GenBank/DDBJ databases">
        <title>Genome assembly of Zosterops borbonicus 15179.</title>
        <authorList>
            <person name="Leroy T."/>
            <person name="Anselmetti Y."/>
            <person name="Tilak M.-K."/>
            <person name="Nabholz B."/>
        </authorList>
    </citation>
    <scope>NUCLEOTIDE SEQUENCE</scope>
    <source>
        <strain evidence="2">HGM_15179</strain>
        <tissue evidence="2">Muscle</tissue>
    </source>
</reference>